<evidence type="ECO:0000259" key="5">
    <source>
        <dbReference type="Pfam" id="PF00171"/>
    </source>
</evidence>
<evidence type="ECO:0000256" key="4">
    <source>
        <dbReference type="RuleBase" id="RU003345"/>
    </source>
</evidence>
<dbReference type="Pfam" id="PF00171">
    <property type="entry name" value="Aldedh"/>
    <property type="match status" value="1"/>
</dbReference>
<comment type="similarity">
    <text evidence="1 4">Belongs to the aldehyde dehydrogenase family.</text>
</comment>
<dbReference type="OrthoDB" id="310895at2759"/>
<evidence type="ECO:0000256" key="2">
    <source>
        <dbReference type="ARBA" id="ARBA00023002"/>
    </source>
</evidence>
<organism evidence="6 7">
    <name type="scientific">Geotrichum candidum</name>
    <name type="common">Oospora lactis</name>
    <name type="synonym">Dipodascus geotrichum</name>
    <dbReference type="NCBI Taxonomy" id="1173061"/>
    <lineage>
        <taxon>Eukaryota</taxon>
        <taxon>Fungi</taxon>
        <taxon>Dikarya</taxon>
        <taxon>Ascomycota</taxon>
        <taxon>Saccharomycotina</taxon>
        <taxon>Dipodascomycetes</taxon>
        <taxon>Dipodascales</taxon>
        <taxon>Dipodascaceae</taxon>
        <taxon>Geotrichum</taxon>
    </lineage>
</organism>
<protein>
    <recommendedName>
        <fullName evidence="5">Aldehyde dehydrogenase domain-containing protein</fullName>
    </recommendedName>
</protein>
<dbReference type="GO" id="GO:0016620">
    <property type="term" value="F:oxidoreductase activity, acting on the aldehyde or oxo group of donors, NAD or NADP as acceptor"/>
    <property type="evidence" value="ECO:0007669"/>
    <property type="project" value="InterPro"/>
</dbReference>
<evidence type="ECO:0000256" key="3">
    <source>
        <dbReference type="PROSITE-ProRule" id="PRU10007"/>
    </source>
</evidence>
<dbReference type="PANTHER" id="PTHR11699">
    <property type="entry name" value="ALDEHYDE DEHYDROGENASE-RELATED"/>
    <property type="match status" value="1"/>
</dbReference>
<sequence>MTFIDLLPPFAQDYIKGASMTTLLVTVVIPIAYTIYKLLFANNYSEKPITFSLPPPEQSLPHWKGRRLSPASIRDPSDPSHIQCYCPATGQFLDSIPAATRHEMDSVIDKAHVAQLKWEKTTFAERRKVLNTIGKFINDHQEDIARVACRDSGKTMLDASLGEILVTLEKINWTVKHGEKALTPSKRPGPSNILLSYKSAEIRYEPLGVVSSMVSWNYPFHNLMGPVISALFSGNAIVVKCSESVVWSSQYFIKIAKQALKVNGHDPELVEIICCWPEDADYLTSHPGINHITFIGSRPVAEKVLVAAAEPMTPVVVELGGKDPFIVLDDASNIDNISSYILRGTFQSSGQNCIGIERVIALPNSYDKLVTILSKRITQFRLGSSIDQQENIDMGATITDLRFRALEDLIELAVKQGAKLVYGGKQYIHPRYPQGHYFLPTMLIDVTPDMDIAQQEVFGPVLLMFKAESAKHAIEIANSTQYGLGASVFGKASSKETEMVVQGVKSGNVSVNDFAFYYLCQLPFGGTKGSGYGKFGGAEGLQGLCLAKSICRDRFPLFINSVIPRPMDYPIPDVKRAWKVSTAINVVGYGWGVWSRLRALYELSRNAK</sequence>
<keyword evidence="7" id="KW-1185">Reference proteome</keyword>
<dbReference type="STRING" id="1173061.A0A0J9XEZ1"/>
<proteinExistence type="inferred from homology"/>
<feature type="domain" description="Aldehyde dehydrogenase" evidence="5">
    <location>
        <begin position="78"/>
        <end position="549"/>
    </location>
</feature>
<evidence type="ECO:0000313" key="6">
    <source>
        <dbReference type="EMBL" id="CDO55807.1"/>
    </source>
</evidence>
<dbReference type="InterPro" id="IPR016163">
    <property type="entry name" value="Ald_DH_C"/>
</dbReference>
<dbReference type="AlphaFoldDB" id="A0A0J9XEZ1"/>
<dbReference type="Gene3D" id="3.40.309.10">
    <property type="entry name" value="Aldehyde Dehydrogenase, Chain A, domain 2"/>
    <property type="match status" value="1"/>
</dbReference>
<dbReference type="InterPro" id="IPR015590">
    <property type="entry name" value="Aldehyde_DH_dom"/>
</dbReference>
<dbReference type="CDD" id="cd07098">
    <property type="entry name" value="ALDH_F15-22"/>
    <property type="match status" value="1"/>
</dbReference>
<dbReference type="SUPFAM" id="SSF53720">
    <property type="entry name" value="ALDH-like"/>
    <property type="match status" value="1"/>
</dbReference>
<evidence type="ECO:0000256" key="1">
    <source>
        <dbReference type="ARBA" id="ARBA00009986"/>
    </source>
</evidence>
<name>A0A0J9XEZ1_GEOCN</name>
<dbReference type="InterPro" id="IPR016161">
    <property type="entry name" value="Ald_DH/histidinol_DH"/>
</dbReference>
<keyword evidence="2 4" id="KW-0560">Oxidoreductase</keyword>
<dbReference type="InterPro" id="IPR016160">
    <property type="entry name" value="Ald_DH_CS_CYS"/>
</dbReference>
<dbReference type="Gene3D" id="3.40.605.10">
    <property type="entry name" value="Aldehyde Dehydrogenase, Chain A, domain 1"/>
    <property type="match status" value="1"/>
</dbReference>
<reference evidence="6" key="1">
    <citation type="submission" date="2014-03" db="EMBL/GenBank/DDBJ databases">
        <authorList>
            <person name="Casaregola S."/>
        </authorList>
    </citation>
    <scope>NUCLEOTIDE SEQUENCE [LARGE SCALE GENOMIC DNA]</scope>
    <source>
        <strain evidence="6">CLIB 918</strain>
    </source>
</reference>
<gene>
    <name evidence="6" type="ORF">BN980_GECA12s02650g</name>
</gene>
<dbReference type="PROSITE" id="PS00070">
    <property type="entry name" value="ALDEHYDE_DEHYDR_CYS"/>
    <property type="match status" value="1"/>
</dbReference>
<dbReference type="PROSITE" id="PS00687">
    <property type="entry name" value="ALDEHYDE_DEHYDR_GLU"/>
    <property type="match status" value="1"/>
</dbReference>
<dbReference type="FunFam" id="3.40.309.10:FF:000024">
    <property type="entry name" value="Betaine aldehyde dehydrogenase"/>
    <property type="match status" value="1"/>
</dbReference>
<feature type="active site" evidence="3">
    <location>
        <position position="318"/>
    </location>
</feature>
<accession>A0A0J9XEZ1</accession>
<dbReference type="EMBL" id="CCBN010000012">
    <property type="protein sequence ID" value="CDO55807.1"/>
    <property type="molecule type" value="Genomic_DNA"/>
</dbReference>
<comment type="caution">
    <text evidence="6">The sequence shown here is derived from an EMBL/GenBank/DDBJ whole genome shotgun (WGS) entry which is preliminary data.</text>
</comment>
<dbReference type="InterPro" id="IPR029510">
    <property type="entry name" value="Ald_DH_CS_GLU"/>
</dbReference>
<dbReference type="InterPro" id="IPR016162">
    <property type="entry name" value="Ald_DH_N"/>
</dbReference>
<dbReference type="Proteomes" id="UP000242525">
    <property type="component" value="Unassembled WGS sequence"/>
</dbReference>
<evidence type="ECO:0000313" key="7">
    <source>
        <dbReference type="Proteomes" id="UP000242525"/>
    </source>
</evidence>